<feature type="compositionally biased region" description="Basic and acidic residues" evidence="13">
    <location>
        <begin position="475"/>
        <end position="485"/>
    </location>
</feature>
<dbReference type="GO" id="GO:0003724">
    <property type="term" value="F:RNA helicase activity"/>
    <property type="evidence" value="ECO:0007669"/>
    <property type="project" value="UniProtKB-EC"/>
</dbReference>
<dbReference type="PANTHER" id="PTHR18934:SF246">
    <property type="entry name" value="DEXH-BOX ATP-DEPENDENT RNA HELICASE DEXH4, CHLOROPLASTIC-RELATED"/>
    <property type="match status" value="1"/>
</dbReference>
<dbReference type="Pfam" id="PF26026">
    <property type="entry name" value="RNA_hel_CTD"/>
    <property type="match status" value="1"/>
</dbReference>
<feature type="region of interest" description="Disordered" evidence="13">
    <location>
        <begin position="1"/>
        <end position="71"/>
    </location>
</feature>
<evidence type="ECO:0000313" key="17">
    <source>
        <dbReference type="Proteomes" id="UP001605036"/>
    </source>
</evidence>
<feature type="compositionally biased region" description="Basic and acidic residues" evidence="13">
    <location>
        <begin position="441"/>
        <end position="450"/>
    </location>
</feature>
<feature type="region of interest" description="Disordered" evidence="13">
    <location>
        <begin position="380"/>
        <end position="400"/>
    </location>
</feature>
<evidence type="ECO:0000256" key="7">
    <source>
        <dbReference type="ARBA" id="ARBA00022806"/>
    </source>
</evidence>
<evidence type="ECO:0000256" key="10">
    <source>
        <dbReference type="ARBA" id="ARBA00022946"/>
    </source>
</evidence>
<evidence type="ECO:0000256" key="4">
    <source>
        <dbReference type="ARBA" id="ARBA00022640"/>
    </source>
</evidence>
<dbReference type="InterPro" id="IPR011545">
    <property type="entry name" value="DEAD/DEAH_box_helicase_dom"/>
</dbReference>
<keyword evidence="6" id="KW-0378">Hydrolase</keyword>
<dbReference type="PROSITE" id="PS51192">
    <property type="entry name" value="HELICASE_ATP_BIND_1"/>
    <property type="match status" value="1"/>
</dbReference>
<dbReference type="PROSITE" id="PS51194">
    <property type="entry name" value="HELICASE_CTER"/>
    <property type="match status" value="1"/>
</dbReference>
<dbReference type="GO" id="GO:0016787">
    <property type="term" value="F:hydrolase activity"/>
    <property type="evidence" value="ECO:0007669"/>
    <property type="project" value="UniProtKB-KW"/>
</dbReference>
<evidence type="ECO:0000313" key="16">
    <source>
        <dbReference type="EMBL" id="KAL2644845.1"/>
    </source>
</evidence>
<reference evidence="16 17" key="1">
    <citation type="submission" date="2024-09" db="EMBL/GenBank/DDBJ databases">
        <title>Chromosome-scale assembly of Riccia fluitans.</title>
        <authorList>
            <person name="Paukszto L."/>
            <person name="Sawicki J."/>
            <person name="Karawczyk K."/>
            <person name="Piernik-Szablinska J."/>
            <person name="Szczecinska M."/>
            <person name="Mazdziarz M."/>
        </authorList>
    </citation>
    <scope>NUCLEOTIDE SEQUENCE [LARGE SCALE GENOMIC DNA]</scope>
    <source>
        <strain evidence="16">Rf_01</strain>
        <tissue evidence="16">Aerial parts of the thallus</tissue>
    </source>
</reference>
<keyword evidence="4" id="KW-0934">Plastid</keyword>
<gene>
    <name evidence="16" type="ORF">R1flu_012432</name>
</gene>
<evidence type="ECO:0000256" key="2">
    <source>
        <dbReference type="ARBA" id="ARBA00012552"/>
    </source>
</evidence>
<keyword evidence="17" id="KW-1185">Reference proteome</keyword>
<feature type="compositionally biased region" description="Basic and acidic residues" evidence="13">
    <location>
        <begin position="257"/>
        <end position="270"/>
    </location>
</feature>
<dbReference type="Gene3D" id="3.40.50.300">
    <property type="entry name" value="P-loop containing nucleotide triphosphate hydrolases"/>
    <property type="match status" value="2"/>
</dbReference>
<evidence type="ECO:0000259" key="14">
    <source>
        <dbReference type="PROSITE" id="PS51192"/>
    </source>
</evidence>
<feature type="region of interest" description="Disordered" evidence="13">
    <location>
        <begin position="251"/>
        <end position="270"/>
    </location>
</feature>
<dbReference type="Pfam" id="PF00270">
    <property type="entry name" value="DEAD"/>
    <property type="match status" value="1"/>
</dbReference>
<dbReference type="Pfam" id="PF24899">
    <property type="entry name" value="UBA_DHX29"/>
    <property type="match status" value="1"/>
</dbReference>
<evidence type="ECO:0000256" key="12">
    <source>
        <dbReference type="ARBA" id="ARBA00060772"/>
    </source>
</evidence>
<protein>
    <recommendedName>
        <fullName evidence="2">RNA helicase</fullName>
        <ecNumber evidence="2">3.6.4.13</ecNumber>
    </recommendedName>
</protein>
<dbReference type="EC" id="3.6.4.13" evidence="2"/>
<feature type="region of interest" description="Disordered" evidence="13">
    <location>
        <begin position="441"/>
        <end position="518"/>
    </location>
</feature>
<dbReference type="FunFam" id="1.20.120.1080:FF:000002">
    <property type="entry name" value="Putative ATP-dependent RNA helicase DHX36"/>
    <property type="match status" value="1"/>
</dbReference>
<feature type="domain" description="Helicase C-terminal" evidence="15">
    <location>
        <begin position="1077"/>
        <end position="1252"/>
    </location>
</feature>
<comment type="catalytic activity">
    <reaction evidence="11">
        <text>ATP + H2O = ADP + phosphate + H(+)</text>
        <dbReference type="Rhea" id="RHEA:13065"/>
        <dbReference type="ChEBI" id="CHEBI:15377"/>
        <dbReference type="ChEBI" id="CHEBI:15378"/>
        <dbReference type="ChEBI" id="CHEBI:30616"/>
        <dbReference type="ChEBI" id="CHEBI:43474"/>
        <dbReference type="ChEBI" id="CHEBI:456216"/>
        <dbReference type="EC" id="3.6.4.13"/>
    </reaction>
</comment>
<dbReference type="InterPro" id="IPR048333">
    <property type="entry name" value="HA2_WH"/>
</dbReference>
<evidence type="ECO:0000256" key="1">
    <source>
        <dbReference type="ARBA" id="ARBA00004229"/>
    </source>
</evidence>
<keyword evidence="7" id="KW-0347">Helicase</keyword>
<keyword evidence="9" id="KW-0694">RNA-binding</keyword>
<dbReference type="FunFam" id="3.40.50.300:FF:000819">
    <property type="entry name" value="ATP dependent RNA helicase, putative"/>
    <property type="match status" value="1"/>
</dbReference>
<dbReference type="EMBL" id="JBHFFA010000002">
    <property type="protein sequence ID" value="KAL2644845.1"/>
    <property type="molecule type" value="Genomic_DNA"/>
</dbReference>
<accession>A0ABD1ZAS5</accession>
<evidence type="ECO:0000256" key="11">
    <source>
        <dbReference type="ARBA" id="ARBA00047984"/>
    </source>
</evidence>
<dbReference type="InterPro" id="IPR011709">
    <property type="entry name" value="DEAD-box_helicase_OB_fold"/>
</dbReference>
<keyword evidence="5" id="KW-0547">Nucleotide-binding</keyword>
<keyword evidence="8" id="KW-0067">ATP-binding</keyword>
<sequence length="1635" mass="179863">MAPKKQQQKGKKSSGGKAGEPGTSKGKGAAQVQISSENERKLRQLLANTGGKQFPAASSKPQEEFSEGQRREAQRRLRKIYDILLSEGFSPSQIEMALAAVPVGEATLEAVLDWLCMNLPADELPIKFSSGIRAEETEGGSIQVLATARSDWSPPPVQQDEVKRPAQSAIQAVIREKVPEKDVKAEQADWIKRYLAQQQEEVSGDSDAGSSEDSDWEVFADRNEQRRRKQKRQSVDPRTYSLSLAQELQKAKQAASEAKERGDKEKQASAGRLIRELKQEMSALGLSEDVLNKTLAASSQKFSGLKESDFPSLGPSTKVVALQETAFPSLGESAKVAGWSVSSSPSVGEVKEVAGLKESAFPSLGETKKAPGLVESISRTKKKTPQYDEQRSVGTSYAGSLGRQSVDLRKGKTAGPNFVNLKQTKLPDWARAPVEEVKQDLAEKELSDTDEKPEEPTTEEPLLSTEATEVMTEQIDVREEAEAHEPTAVPDSDLNLPGTEAEPEARLPTKQDEPVEEEEGGMLGMFDEEAEGVDALPETVVAIQKKEKITAWGMEKDGSKRKLLPSSKRPSQLPSQEETLRQPKAVLQQCCQKNAWTGPKYEKLPPKGRLCAYTVTVTRPTIGRGKNKIVGGPVLCKLPEKEDYFESISDAQNAVATWALFTLLPDLPLYRTLPEPYSIMYLRWQTSGQNSRTKEVRGEEVRRASFVDSLVESRISRASAGENSGADLQKEGTEVEESDDTNAKPVTGGRRDGKSDSQKRSESLSMKRMMQDKMKSREFKAMLDSRAALPMAVKKHEFLQSLKEHDVVVISGETGCGKTTQVPQYILDAMIGTGQGGFCNIVCTQPRRIAAISVAERVAVERCEPSPGSSGSLVGYQVRLDTAWNAGTKLLFCTTGILLRRLAGDRDLDSVSHIVVDEVHERTVLGDFLLVILKDLLERRKNSGSPLKLILMSATLDSDLFSRYFGNCPVITAQGRTFPVTNHYLEDVHDELDYSLSTDSPAAMHNDYRAGKKKTARNIVDSSRGRQNLVLSGWGDDSTLEEAAVNPLYDRSLYPHSTEKTRKNLAALNEDVIDYDLLEDLIIHIDDEGEPGAILVFLPGMAEIQFLWDRLAVSRRFRGSASEWLLPLHSSVASSDQRRVFQTPPAGLRKVVLATNIAETSITIDDVVHVIDTGKHKENRFDPRRGMSSMVEAWISQANAKQRRGRAGRVKAGHCYCLFTRNRFEKLMRPYQLPEILRVPLVELCLQIKLLRLGSIAAILEKALEPPKPEAVLSSVDTLRQVGALDENENLTSLGYHLASLPVDCRVGKMMLFGAVLGCLSPVLTVAACLSHKSPFISPQDQREAAERAKQALVSDNEKEGVGGNVASGQQSDHLAMVAAYNGWSTLASLKGSRAARDFCTNNFLSVSTLIMIRDMRNQFASLLADIGFIQVPQGDKGKRGNLENLINDPNQTFNRNSTQPSVIKAALCAGLYPNVAAMEEESVRAGHASALSRRAGLSSGARPRWKDGRREVFIHPTSINHNIGEFRQPFLVYHEKVETSKVYLRDTTVISPYALLLFGGAISVQHQTGRVTVDQWLEMSSPAQTAVLFKNLRAALDALLDEHIKTPQGTISARTNEVITSIAQLLIDEEKTPL</sequence>
<dbReference type="PANTHER" id="PTHR18934">
    <property type="entry name" value="ATP-DEPENDENT RNA HELICASE"/>
    <property type="match status" value="1"/>
</dbReference>
<feature type="compositionally biased region" description="Basic residues" evidence="13">
    <location>
        <begin position="1"/>
        <end position="14"/>
    </location>
</feature>
<feature type="compositionally biased region" description="Basic and acidic residues" evidence="13">
    <location>
        <begin position="749"/>
        <end position="762"/>
    </location>
</feature>
<comment type="similarity">
    <text evidence="12">Belongs to the DExH box helicase family.</text>
</comment>
<dbReference type="PROSITE" id="PS00690">
    <property type="entry name" value="DEAH_ATP_HELICASE"/>
    <property type="match status" value="1"/>
</dbReference>
<dbReference type="InterPro" id="IPR014001">
    <property type="entry name" value="Helicase_ATP-bd"/>
</dbReference>
<feature type="compositionally biased region" description="Low complexity" evidence="13">
    <location>
        <begin position="459"/>
        <end position="469"/>
    </location>
</feature>
<evidence type="ECO:0000256" key="13">
    <source>
        <dbReference type="SAM" id="MobiDB-lite"/>
    </source>
</evidence>
<feature type="compositionally biased region" description="Basic and acidic residues" evidence="13">
    <location>
        <begin position="61"/>
        <end position="71"/>
    </location>
</feature>
<dbReference type="CDD" id="cd18791">
    <property type="entry name" value="SF2_C_RHA"/>
    <property type="match status" value="1"/>
</dbReference>
<keyword evidence="3" id="KW-0150">Chloroplast</keyword>
<dbReference type="SMART" id="SM00847">
    <property type="entry name" value="HA2"/>
    <property type="match status" value="1"/>
</dbReference>
<evidence type="ECO:0000259" key="15">
    <source>
        <dbReference type="PROSITE" id="PS51194"/>
    </source>
</evidence>
<evidence type="ECO:0000256" key="9">
    <source>
        <dbReference type="ARBA" id="ARBA00022884"/>
    </source>
</evidence>
<evidence type="ECO:0000256" key="3">
    <source>
        <dbReference type="ARBA" id="ARBA00022528"/>
    </source>
</evidence>
<feature type="region of interest" description="Disordered" evidence="13">
    <location>
        <begin position="717"/>
        <end position="772"/>
    </location>
</feature>
<feature type="domain" description="Helicase ATP-binding" evidence="14">
    <location>
        <begin position="799"/>
        <end position="974"/>
    </location>
</feature>
<dbReference type="Proteomes" id="UP001605036">
    <property type="component" value="Unassembled WGS sequence"/>
</dbReference>
<dbReference type="CDD" id="cd17917">
    <property type="entry name" value="DEXHc_RHA-like"/>
    <property type="match status" value="1"/>
</dbReference>
<dbReference type="InterPro" id="IPR002464">
    <property type="entry name" value="DNA/RNA_helicase_DEAH_CS"/>
</dbReference>
<dbReference type="FunFam" id="3.40.50.300:FF:000500">
    <property type="entry name" value="ATP-dependent RNA helicase DHX29"/>
    <property type="match status" value="1"/>
</dbReference>
<dbReference type="InterPro" id="IPR056890">
    <property type="entry name" value="UBA_DHX29-like"/>
</dbReference>
<dbReference type="InterPro" id="IPR007502">
    <property type="entry name" value="Helicase-assoc_dom"/>
</dbReference>
<feature type="compositionally biased region" description="Basic and acidic residues" evidence="13">
    <location>
        <begin position="503"/>
        <end position="513"/>
    </location>
</feature>
<evidence type="ECO:0000256" key="8">
    <source>
        <dbReference type="ARBA" id="ARBA00022840"/>
    </source>
</evidence>
<dbReference type="GO" id="GO:0009507">
    <property type="term" value="C:chloroplast"/>
    <property type="evidence" value="ECO:0007669"/>
    <property type="project" value="UniProtKB-SubCell"/>
</dbReference>
<dbReference type="SMART" id="SM00487">
    <property type="entry name" value="DEXDc"/>
    <property type="match status" value="1"/>
</dbReference>
<dbReference type="Pfam" id="PF07717">
    <property type="entry name" value="OB_NTP_bind"/>
    <property type="match status" value="1"/>
</dbReference>
<feature type="region of interest" description="Disordered" evidence="13">
    <location>
        <begin position="201"/>
        <end position="242"/>
    </location>
</feature>
<keyword evidence="10" id="KW-0809">Transit peptide</keyword>
<dbReference type="SMART" id="SM00490">
    <property type="entry name" value="HELICc"/>
    <property type="match status" value="1"/>
</dbReference>
<comment type="subcellular location">
    <subcellularLocation>
        <location evidence="1">Plastid</location>
        <location evidence="1">Chloroplast</location>
    </subcellularLocation>
</comment>
<feature type="region of interest" description="Disordered" evidence="13">
    <location>
        <begin position="552"/>
        <end position="580"/>
    </location>
</feature>
<dbReference type="Gene3D" id="1.20.120.1080">
    <property type="match status" value="1"/>
</dbReference>
<proteinExistence type="inferred from homology"/>
<dbReference type="InterPro" id="IPR059023">
    <property type="entry name" value="RNA_hel_CTD"/>
</dbReference>
<dbReference type="GO" id="GO:0005524">
    <property type="term" value="F:ATP binding"/>
    <property type="evidence" value="ECO:0007669"/>
    <property type="project" value="UniProtKB-KW"/>
</dbReference>
<name>A0ABD1ZAS5_9MARC</name>
<comment type="caution">
    <text evidence="16">The sequence shown here is derived from an EMBL/GenBank/DDBJ whole genome shotgun (WGS) entry which is preliminary data.</text>
</comment>
<dbReference type="Pfam" id="PF21010">
    <property type="entry name" value="HA2_C"/>
    <property type="match status" value="1"/>
</dbReference>
<feature type="compositionally biased region" description="Polar residues" evidence="13">
    <location>
        <begin position="568"/>
        <end position="577"/>
    </location>
</feature>
<evidence type="ECO:0000256" key="5">
    <source>
        <dbReference type="ARBA" id="ARBA00022741"/>
    </source>
</evidence>
<dbReference type="Pfam" id="PF04408">
    <property type="entry name" value="WHD_HA2"/>
    <property type="match status" value="1"/>
</dbReference>
<dbReference type="SUPFAM" id="SSF52540">
    <property type="entry name" value="P-loop containing nucleoside triphosphate hydrolases"/>
    <property type="match status" value="1"/>
</dbReference>
<dbReference type="InterPro" id="IPR001650">
    <property type="entry name" value="Helicase_C-like"/>
</dbReference>
<evidence type="ECO:0000256" key="6">
    <source>
        <dbReference type="ARBA" id="ARBA00022801"/>
    </source>
</evidence>
<dbReference type="InterPro" id="IPR027417">
    <property type="entry name" value="P-loop_NTPase"/>
</dbReference>
<dbReference type="GO" id="GO:0003723">
    <property type="term" value="F:RNA binding"/>
    <property type="evidence" value="ECO:0007669"/>
    <property type="project" value="UniProtKB-KW"/>
</dbReference>
<organism evidence="16 17">
    <name type="scientific">Riccia fluitans</name>
    <dbReference type="NCBI Taxonomy" id="41844"/>
    <lineage>
        <taxon>Eukaryota</taxon>
        <taxon>Viridiplantae</taxon>
        <taxon>Streptophyta</taxon>
        <taxon>Embryophyta</taxon>
        <taxon>Marchantiophyta</taxon>
        <taxon>Marchantiopsida</taxon>
        <taxon>Marchantiidae</taxon>
        <taxon>Marchantiales</taxon>
        <taxon>Ricciaceae</taxon>
        <taxon>Riccia</taxon>
    </lineage>
</organism>
<dbReference type="Pfam" id="PF00271">
    <property type="entry name" value="Helicase_C"/>
    <property type="match status" value="1"/>
</dbReference>